<feature type="compositionally biased region" description="Polar residues" evidence="1">
    <location>
        <begin position="405"/>
        <end position="421"/>
    </location>
</feature>
<feature type="region of interest" description="Disordered" evidence="1">
    <location>
        <begin position="380"/>
        <end position="399"/>
    </location>
</feature>
<proteinExistence type="predicted"/>
<feature type="region of interest" description="Disordered" evidence="1">
    <location>
        <begin position="1"/>
        <end position="73"/>
    </location>
</feature>
<feature type="compositionally biased region" description="Gly residues" evidence="1">
    <location>
        <begin position="53"/>
        <end position="65"/>
    </location>
</feature>
<feature type="compositionally biased region" description="Polar residues" evidence="1">
    <location>
        <begin position="450"/>
        <end position="461"/>
    </location>
</feature>
<name>A0A8H3TT99_9TREE</name>
<feature type="compositionally biased region" description="Basic and acidic residues" evidence="1">
    <location>
        <begin position="465"/>
        <end position="475"/>
    </location>
</feature>
<feature type="compositionally biased region" description="Polar residues" evidence="1">
    <location>
        <begin position="1"/>
        <end position="12"/>
    </location>
</feature>
<reference evidence="2" key="1">
    <citation type="submission" date="2020-07" db="EMBL/GenBank/DDBJ databases">
        <title>Draft Genome Sequence of a Deep-Sea Yeast, Naganishia (Cryptococcus) liquefaciens strain N6.</title>
        <authorList>
            <person name="Han Y.W."/>
            <person name="Kajitani R."/>
            <person name="Morimoto H."/>
            <person name="Parhat M."/>
            <person name="Tsubouchi H."/>
            <person name="Bakenova O."/>
            <person name="Ogata M."/>
            <person name="Argunhan B."/>
            <person name="Aoki R."/>
            <person name="Kajiwara S."/>
            <person name="Itoh T."/>
            <person name="Iwasaki H."/>
        </authorList>
    </citation>
    <scope>NUCLEOTIDE SEQUENCE</scope>
    <source>
        <strain evidence="2">N6</strain>
    </source>
</reference>
<dbReference type="Proteomes" id="UP000620104">
    <property type="component" value="Unassembled WGS sequence"/>
</dbReference>
<dbReference type="EMBL" id="BLZA01000013">
    <property type="protein sequence ID" value="GHJ85834.1"/>
    <property type="molecule type" value="Genomic_DNA"/>
</dbReference>
<evidence type="ECO:0008006" key="4">
    <source>
        <dbReference type="Google" id="ProtNLM"/>
    </source>
</evidence>
<dbReference type="CDD" id="cd22999">
    <property type="entry name" value="SAP_SLX4"/>
    <property type="match status" value="1"/>
</dbReference>
<feature type="region of interest" description="Disordered" evidence="1">
    <location>
        <begin position="666"/>
        <end position="696"/>
    </location>
</feature>
<evidence type="ECO:0000256" key="1">
    <source>
        <dbReference type="SAM" id="MobiDB-lite"/>
    </source>
</evidence>
<protein>
    <recommendedName>
        <fullName evidence="4">Structure-specific endonuclease subunit SLX4</fullName>
    </recommendedName>
</protein>
<feature type="region of interest" description="Disordered" evidence="1">
    <location>
        <begin position="754"/>
        <end position="801"/>
    </location>
</feature>
<gene>
    <name evidence="2" type="ORF">NliqN6_2236</name>
</gene>
<feature type="region of interest" description="Disordered" evidence="1">
    <location>
        <begin position="404"/>
        <end position="475"/>
    </location>
</feature>
<evidence type="ECO:0000313" key="2">
    <source>
        <dbReference type="EMBL" id="GHJ85834.1"/>
    </source>
</evidence>
<accession>A0A8H3TT99</accession>
<sequence>MTQPILISSQDAPINRSESPETILDSEEERQEFYLAQREKRKRRKIQKRTSQSGGGSGSCSGPGAAGKAVSMEEEDSVRFLGAKLGRRMERVEVDEEIEVIGVVPSAPVLRAPTSVSSAAESAREKDIVNGNTSTDVGAPSGLRANLAKFRYTRPAREAPIPTSRAAVAAIKARATLAASETAVAGPSSAISKKSVIRSKIFATTGKLALPEMPVAPEQLRELDACVVCAVAFDRRKTAKTRWQHMVNCFPSEHQPHDPPPDLPSLITHALDKLTRNTFQPALATQTTLLQSVALDHARPLPRDKTSASNLPAGPVEMHLDPSRSGRARLNARKRALAGRRDEMDVRIRGVDAESRGGVGLSEDIRGMLDEEFAEEYEGALQRHRAVEESSASDEDVPLPATQAFGESSLQARMQSRSTSRGLFEAESAPIPPSEQPFRSGEEDRVVGSSFRSADIKTTPTDETEQGRDDRGLKRRKYGTEIKFVRELRGEWSTDRHSGQPRVDYNVGVDPGQMQVDEEAEKSFFEDKLPFASSPPPPPSTPIRREPASITPLKRTMDADEPLDADSPALSCLAKRMARSSMSSPQVPHIADVPMAHGPRRDGLSDADDAWEDEQDRWGEDAMLEWNASGASSQDARVGTFGSALEASFPPPSSPLSTCIDGSPDVATRAEAETAPPKSRMVAPPGTPRADAPISPEIAAAEDRIQTLLDRGMPDYASWDLPDLQTAVKVYGIKSSKIASTMVKQLQQCWEATHPEKPATKAKSKAKAAVTRKKKTTTTQSESSEEESLAHQAAAGKKKRATKKIDKPAALTLDQLNAEFQKIMLEPDNYIKVLRYEPFYFEDLVAAGTGRGLIDRGWKNALKKYLDEQSITYFVEGIGTRRGKRR</sequence>
<keyword evidence="3" id="KW-1185">Reference proteome</keyword>
<feature type="region of interest" description="Disordered" evidence="1">
    <location>
        <begin position="300"/>
        <end position="328"/>
    </location>
</feature>
<feature type="compositionally biased region" description="Basic residues" evidence="1">
    <location>
        <begin position="760"/>
        <end position="776"/>
    </location>
</feature>
<feature type="compositionally biased region" description="Basic residues" evidence="1">
    <location>
        <begin position="39"/>
        <end position="48"/>
    </location>
</feature>
<dbReference type="OrthoDB" id="5576441at2759"/>
<comment type="caution">
    <text evidence="2">The sequence shown here is derived from an EMBL/GenBank/DDBJ whole genome shotgun (WGS) entry which is preliminary data.</text>
</comment>
<dbReference type="AlphaFoldDB" id="A0A8H3TT99"/>
<evidence type="ECO:0000313" key="3">
    <source>
        <dbReference type="Proteomes" id="UP000620104"/>
    </source>
</evidence>
<organism evidence="2 3">
    <name type="scientific">Naganishia liquefaciens</name>
    <dbReference type="NCBI Taxonomy" id="104408"/>
    <lineage>
        <taxon>Eukaryota</taxon>
        <taxon>Fungi</taxon>
        <taxon>Dikarya</taxon>
        <taxon>Basidiomycota</taxon>
        <taxon>Agaricomycotina</taxon>
        <taxon>Tremellomycetes</taxon>
        <taxon>Filobasidiales</taxon>
        <taxon>Filobasidiaceae</taxon>
        <taxon>Naganishia</taxon>
    </lineage>
</organism>